<dbReference type="PANTHER" id="PTHR23501:SF198">
    <property type="entry name" value="AZOLE RESISTANCE PROTEIN 1-RELATED"/>
    <property type="match status" value="1"/>
</dbReference>
<feature type="domain" description="Major facilitator superfamily (MFS) profile" evidence="7">
    <location>
        <begin position="78"/>
        <end position="535"/>
    </location>
</feature>
<keyword evidence="2 6" id="KW-0812">Transmembrane</keyword>
<dbReference type="GO" id="GO:0005886">
    <property type="term" value="C:plasma membrane"/>
    <property type="evidence" value="ECO:0007669"/>
    <property type="project" value="TreeGrafter"/>
</dbReference>
<feature type="transmembrane region" description="Helical" evidence="6">
    <location>
        <begin position="476"/>
        <end position="496"/>
    </location>
</feature>
<feature type="region of interest" description="Disordered" evidence="5">
    <location>
        <begin position="1"/>
        <end position="58"/>
    </location>
</feature>
<dbReference type="InterPro" id="IPR036259">
    <property type="entry name" value="MFS_trans_sf"/>
</dbReference>
<name>A0A0C3B5D6_SERVB</name>
<feature type="compositionally biased region" description="Polar residues" evidence="5">
    <location>
        <begin position="28"/>
        <end position="40"/>
    </location>
</feature>
<feature type="transmembrane region" description="Helical" evidence="6">
    <location>
        <begin position="113"/>
        <end position="136"/>
    </location>
</feature>
<organism evidence="8 9">
    <name type="scientific">Serendipita vermifera MAFF 305830</name>
    <dbReference type="NCBI Taxonomy" id="933852"/>
    <lineage>
        <taxon>Eukaryota</taxon>
        <taxon>Fungi</taxon>
        <taxon>Dikarya</taxon>
        <taxon>Basidiomycota</taxon>
        <taxon>Agaricomycotina</taxon>
        <taxon>Agaricomycetes</taxon>
        <taxon>Sebacinales</taxon>
        <taxon>Serendipitaceae</taxon>
        <taxon>Serendipita</taxon>
    </lineage>
</organism>
<dbReference type="Gene3D" id="1.20.1250.20">
    <property type="entry name" value="MFS general substrate transporter like domains"/>
    <property type="match status" value="1"/>
</dbReference>
<dbReference type="InterPro" id="IPR020846">
    <property type="entry name" value="MFS_dom"/>
</dbReference>
<evidence type="ECO:0000256" key="6">
    <source>
        <dbReference type="SAM" id="Phobius"/>
    </source>
</evidence>
<feature type="transmembrane region" description="Helical" evidence="6">
    <location>
        <begin position="407"/>
        <end position="428"/>
    </location>
</feature>
<feature type="transmembrane region" description="Helical" evidence="6">
    <location>
        <begin position="276"/>
        <end position="295"/>
    </location>
</feature>
<feature type="transmembrane region" description="Helical" evidence="6">
    <location>
        <begin position="435"/>
        <end position="456"/>
    </location>
</feature>
<feature type="transmembrane region" description="Helical" evidence="6">
    <location>
        <begin position="142"/>
        <end position="161"/>
    </location>
</feature>
<dbReference type="PRINTS" id="PR01036">
    <property type="entry name" value="TCRTETB"/>
</dbReference>
<dbReference type="InterPro" id="IPR011701">
    <property type="entry name" value="MFS"/>
</dbReference>
<dbReference type="Pfam" id="PF07690">
    <property type="entry name" value="MFS_1"/>
    <property type="match status" value="1"/>
</dbReference>
<feature type="transmembrane region" description="Helical" evidence="6">
    <location>
        <begin position="347"/>
        <end position="369"/>
    </location>
</feature>
<evidence type="ECO:0000256" key="4">
    <source>
        <dbReference type="ARBA" id="ARBA00023136"/>
    </source>
</evidence>
<dbReference type="STRING" id="933852.A0A0C3B5D6"/>
<dbReference type="EMBL" id="KN824281">
    <property type="protein sequence ID" value="KIM32025.1"/>
    <property type="molecule type" value="Genomic_DNA"/>
</dbReference>
<dbReference type="CDD" id="cd17502">
    <property type="entry name" value="MFS_Azr1_MDR_like"/>
    <property type="match status" value="1"/>
</dbReference>
<proteinExistence type="predicted"/>
<feature type="transmembrane region" description="Helical" evidence="6">
    <location>
        <begin position="199"/>
        <end position="219"/>
    </location>
</feature>
<dbReference type="OrthoDB" id="10021397at2759"/>
<feature type="transmembrane region" description="Helical" evidence="6">
    <location>
        <begin position="231"/>
        <end position="256"/>
    </location>
</feature>
<dbReference type="Proteomes" id="UP000054097">
    <property type="component" value="Unassembled WGS sequence"/>
</dbReference>
<evidence type="ECO:0000256" key="1">
    <source>
        <dbReference type="ARBA" id="ARBA00004141"/>
    </source>
</evidence>
<dbReference type="AlphaFoldDB" id="A0A0C3B5D6"/>
<feature type="compositionally biased region" description="Basic and acidic residues" evidence="5">
    <location>
        <begin position="41"/>
        <end position="52"/>
    </location>
</feature>
<evidence type="ECO:0000313" key="9">
    <source>
        <dbReference type="Proteomes" id="UP000054097"/>
    </source>
</evidence>
<sequence length="535" mass="57058">MADQTGSVHDGLATQPDTRIGTPLPKTETINSGDAMTRVNSSEKKISSEKDGNVATAPATEQNAAPSTLLTGRKLALAHIGFLMAIFCVALDQTIVATALPKLASEFQALDQLTWVVSAYFLTQAGLMLTYGQILTIAPSKWVYLICIVFFEIGSLICGVANSMPLLIFGRAFQGVGASGIFISILTLLSLISRLDQRPLLFGSFGGVFALASVVGPLLGGVFTDHATWRWCFYINLPFGAISVAAVVFFVPSIAPAENPFYDGKTTLQKWLSLDWVGGVISIAMITTLLLPLQWGGVLYAWNDTRVIALFVVFAVLFLAFLGWEFYKKDRAMLPLFLFKRRTQVGAGLGMFLMMVSFLAGVYYLPLFYQVKGRTASESGIDIIPLMLGMVIASFGSGAIVNVTGHYLSLIIIGPLIGAVGVGLMFTISESTSNAMLIGYQILYGAGLGLAFQLPVMAVQAEYAYEPELIPQASSLLTFLQLLGGVIGIAIAGTIFGNQLGAELANSGLPEEVINGVKQSVTAHSSIRSGGLNVN</sequence>
<dbReference type="Gene3D" id="1.20.1720.10">
    <property type="entry name" value="Multidrug resistance protein D"/>
    <property type="match status" value="1"/>
</dbReference>
<dbReference type="PANTHER" id="PTHR23501">
    <property type="entry name" value="MAJOR FACILITATOR SUPERFAMILY"/>
    <property type="match status" value="1"/>
</dbReference>
<dbReference type="HOGENOM" id="CLU_000960_22_1_1"/>
<dbReference type="SUPFAM" id="SSF103473">
    <property type="entry name" value="MFS general substrate transporter"/>
    <property type="match status" value="1"/>
</dbReference>
<reference evidence="9" key="2">
    <citation type="submission" date="2015-01" db="EMBL/GenBank/DDBJ databases">
        <title>Evolutionary Origins and Diversification of the Mycorrhizal Mutualists.</title>
        <authorList>
            <consortium name="DOE Joint Genome Institute"/>
            <consortium name="Mycorrhizal Genomics Consortium"/>
            <person name="Kohler A."/>
            <person name="Kuo A."/>
            <person name="Nagy L.G."/>
            <person name="Floudas D."/>
            <person name="Copeland A."/>
            <person name="Barry K.W."/>
            <person name="Cichocki N."/>
            <person name="Veneault-Fourrey C."/>
            <person name="LaButti K."/>
            <person name="Lindquist E.A."/>
            <person name="Lipzen A."/>
            <person name="Lundell T."/>
            <person name="Morin E."/>
            <person name="Murat C."/>
            <person name="Riley R."/>
            <person name="Ohm R."/>
            <person name="Sun H."/>
            <person name="Tunlid A."/>
            <person name="Henrissat B."/>
            <person name="Grigoriev I.V."/>
            <person name="Hibbett D.S."/>
            <person name="Martin F."/>
        </authorList>
    </citation>
    <scope>NUCLEOTIDE SEQUENCE [LARGE SCALE GENOMIC DNA]</scope>
    <source>
        <strain evidence="9">MAFF 305830</strain>
    </source>
</reference>
<evidence type="ECO:0000313" key="8">
    <source>
        <dbReference type="EMBL" id="KIM32025.1"/>
    </source>
</evidence>
<comment type="subcellular location">
    <subcellularLocation>
        <location evidence="1">Membrane</location>
        <topology evidence="1">Multi-pass membrane protein</topology>
    </subcellularLocation>
</comment>
<feature type="transmembrane region" description="Helical" evidence="6">
    <location>
        <begin position="173"/>
        <end position="193"/>
    </location>
</feature>
<gene>
    <name evidence="8" type="ORF">M408DRAFT_15007</name>
</gene>
<accession>A0A0C3B5D6</accession>
<evidence type="ECO:0000256" key="2">
    <source>
        <dbReference type="ARBA" id="ARBA00022692"/>
    </source>
</evidence>
<evidence type="ECO:0000256" key="5">
    <source>
        <dbReference type="SAM" id="MobiDB-lite"/>
    </source>
</evidence>
<protein>
    <recommendedName>
        <fullName evidence="7">Major facilitator superfamily (MFS) profile domain-containing protein</fullName>
    </recommendedName>
</protein>
<evidence type="ECO:0000259" key="7">
    <source>
        <dbReference type="PROSITE" id="PS50850"/>
    </source>
</evidence>
<evidence type="ECO:0000256" key="3">
    <source>
        <dbReference type="ARBA" id="ARBA00022989"/>
    </source>
</evidence>
<dbReference type="GO" id="GO:0022857">
    <property type="term" value="F:transmembrane transporter activity"/>
    <property type="evidence" value="ECO:0007669"/>
    <property type="project" value="InterPro"/>
</dbReference>
<dbReference type="PROSITE" id="PS50850">
    <property type="entry name" value="MFS"/>
    <property type="match status" value="1"/>
</dbReference>
<feature type="transmembrane region" description="Helical" evidence="6">
    <location>
        <begin position="307"/>
        <end position="327"/>
    </location>
</feature>
<keyword evidence="9" id="KW-1185">Reference proteome</keyword>
<keyword evidence="3 6" id="KW-1133">Transmembrane helix</keyword>
<keyword evidence="4 6" id="KW-0472">Membrane</keyword>
<feature type="transmembrane region" description="Helical" evidence="6">
    <location>
        <begin position="76"/>
        <end position="101"/>
    </location>
</feature>
<reference evidence="8 9" key="1">
    <citation type="submission" date="2014-04" db="EMBL/GenBank/DDBJ databases">
        <authorList>
            <consortium name="DOE Joint Genome Institute"/>
            <person name="Kuo A."/>
            <person name="Zuccaro A."/>
            <person name="Kohler A."/>
            <person name="Nagy L.G."/>
            <person name="Floudas D."/>
            <person name="Copeland A."/>
            <person name="Barry K.W."/>
            <person name="Cichocki N."/>
            <person name="Veneault-Fourrey C."/>
            <person name="LaButti K."/>
            <person name="Lindquist E.A."/>
            <person name="Lipzen A."/>
            <person name="Lundell T."/>
            <person name="Morin E."/>
            <person name="Murat C."/>
            <person name="Sun H."/>
            <person name="Tunlid A."/>
            <person name="Henrissat B."/>
            <person name="Grigoriev I.V."/>
            <person name="Hibbett D.S."/>
            <person name="Martin F."/>
            <person name="Nordberg H.P."/>
            <person name="Cantor M.N."/>
            <person name="Hua S.X."/>
        </authorList>
    </citation>
    <scope>NUCLEOTIDE SEQUENCE [LARGE SCALE GENOMIC DNA]</scope>
    <source>
        <strain evidence="8 9">MAFF 305830</strain>
    </source>
</reference>
<feature type="transmembrane region" description="Helical" evidence="6">
    <location>
        <begin position="381"/>
        <end position="401"/>
    </location>
</feature>